<name>A0ACB9LKQ4_9MYRT</name>
<organism evidence="1 2">
    <name type="scientific">Melastoma candidum</name>
    <dbReference type="NCBI Taxonomy" id="119954"/>
    <lineage>
        <taxon>Eukaryota</taxon>
        <taxon>Viridiplantae</taxon>
        <taxon>Streptophyta</taxon>
        <taxon>Embryophyta</taxon>
        <taxon>Tracheophyta</taxon>
        <taxon>Spermatophyta</taxon>
        <taxon>Magnoliopsida</taxon>
        <taxon>eudicotyledons</taxon>
        <taxon>Gunneridae</taxon>
        <taxon>Pentapetalae</taxon>
        <taxon>rosids</taxon>
        <taxon>malvids</taxon>
        <taxon>Myrtales</taxon>
        <taxon>Melastomataceae</taxon>
        <taxon>Melastomatoideae</taxon>
        <taxon>Melastomateae</taxon>
        <taxon>Melastoma</taxon>
    </lineage>
</organism>
<dbReference type="Proteomes" id="UP001057402">
    <property type="component" value="Chromosome 11"/>
</dbReference>
<proteinExistence type="predicted"/>
<sequence>MQSIDLFGKLKRFKVLDPSLTFLSFFLTAALLVSCFFYSDYRGYFYGRVNPGPMTLPVVKGEVDGVVVEDGNVRGKCDWFDGEWVWDEGYPLYQEKDCRFIDGGFRCKENGRPDGLYTKWRWQPRNCGLPRFDAKLMLEKLRNKRLVFVGDSIGRNQWESLLCMLSSVVSEKSSVYEVNGSPITKHKGFLVFKFREYNCTVEYYRAPFLVLQSRPPPKSPSKIKTTLKLDQMDWTSVQWRDSDILVFNTGHWWNYEKTIRGGCYFQEGKELKMEMNIDDAYKKAMETVFNWIRNEVNPNKTRTFFRTFAPVHFSGGDWKNGGTCHKETLPELRHPLAPLETLPQYKVLNDVLSSLASTLPTMNMDILNITRMALQRKDGHSSLYYLGPGVGPAPIHRQDCSHWCLPGVPDVWNELLFAMLMEDKDNPV</sequence>
<keyword evidence="2" id="KW-1185">Reference proteome</keyword>
<dbReference type="EMBL" id="CM042890">
    <property type="protein sequence ID" value="KAI4311255.1"/>
    <property type="molecule type" value="Genomic_DNA"/>
</dbReference>
<evidence type="ECO:0000313" key="1">
    <source>
        <dbReference type="EMBL" id="KAI4311255.1"/>
    </source>
</evidence>
<protein>
    <submittedName>
        <fullName evidence="1">Uncharacterized protein</fullName>
    </submittedName>
</protein>
<gene>
    <name evidence="1" type="ORF">MLD38_036163</name>
</gene>
<comment type="caution">
    <text evidence="1">The sequence shown here is derived from an EMBL/GenBank/DDBJ whole genome shotgun (WGS) entry which is preliminary data.</text>
</comment>
<evidence type="ECO:0000313" key="2">
    <source>
        <dbReference type="Proteomes" id="UP001057402"/>
    </source>
</evidence>
<accession>A0ACB9LKQ4</accession>
<reference evidence="2" key="1">
    <citation type="journal article" date="2023" name="Front. Plant Sci.">
        <title>Chromosomal-level genome assembly of Melastoma candidum provides insights into trichome evolution.</title>
        <authorList>
            <person name="Zhong Y."/>
            <person name="Wu W."/>
            <person name="Sun C."/>
            <person name="Zou P."/>
            <person name="Liu Y."/>
            <person name="Dai S."/>
            <person name="Zhou R."/>
        </authorList>
    </citation>
    <scope>NUCLEOTIDE SEQUENCE [LARGE SCALE GENOMIC DNA]</scope>
</reference>